<dbReference type="GO" id="GO:0006412">
    <property type="term" value="P:translation"/>
    <property type="evidence" value="ECO:0007669"/>
    <property type="project" value="UniProtKB-UniRule"/>
</dbReference>
<dbReference type="FunFam" id="3.40.1490.10:FF:000001">
    <property type="entry name" value="Peptidyl-tRNA hydrolase 2"/>
    <property type="match status" value="1"/>
</dbReference>
<keyword evidence="4 9" id="KW-0963">Cytoplasm</keyword>
<dbReference type="AlphaFoldDB" id="A3MY21"/>
<keyword evidence="11" id="KW-1185">Reference proteome</keyword>
<dbReference type="PANTHER" id="PTHR12649">
    <property type="entry name" value="PEPTIDYL-TRNA HYDROLASE 2"/>
    <property type="match status" value="1"/>
</dbReference>
<reference evidence="10" key="1">
    <citation type="submission" date="2007-02" db="EMBL/GenBank/DDBJ databases">
        <title>Complete sequence of Pyrobaculum calidifontis JCM 11548.</title>
        <authorList>
            <consortium name="US DOE Joint Genome Institute"/>
            <person name="Copeland A."/>
            <person name="Lucas S."/>
            <person name="Lapidus A."/>
            <person name="Barry K."/>
            <person name="Glavina del Rio T."/>
            <person name="Dalin E."/>
            <person name="Tice H."/>
            <person name="Pitluck S."/>
            <person name="Chain P."/>
            <person name="Malfatti S."/>
            <person name="Shin M."/>
            <person name="Vergez L."/>
            <person name="Schmutz J."/>
            <person name="Larimer F."/>
            <person name="Land M."/>
            <person name="Hauser L."/>
            <person name="Kyrpides N."/>
            <person name="Mikhailova N."/>
            <person name="Cozen A.E."/>
            <person name="Fitz-Gibbon S.T."/>
            <person name="House C.H."/>
            <person name="Saltikov C."/>
            <person name="Lowe T.M."/>
            <person name="Richardson P."/>
        </authorList>
    </citation>
    <scope>NUCLEOTIDE SEQUENCE [LARGE SCALE GENOMIC DNA]</scope>
    <source>
        <strain evidence="10">JCM 11548</strain>
    </source>
</reference>
<dbReference type="EMBL" id="CP000561">
    <property type="protein sequence ID" value="ABO09538.1"/>
    <property type="molecule type" value="Genomic_DNA"/>
</dbReference>
<evidence type="ECO:0000256" key="1">
    <source>
        <dbReference type="ARBA" id="ARBA00003043"/>
    </source>
</evidence>
<dbReference type="Gene3D" id="3.40.1490.10">
    <property type="entry name" value="Bit1"/>
    <property type="match status" value="1"/>
</dbReference>
<comment type="subcellular location">
    <subcellularLocation>
        <location evidence="2 9">Cytoplasm</location>
    </subcellularLocation>
</comment>
<dbReference type="PANTHER" id="PTHR12649:SF11">
    <property type="entry name" value="PEPTIDYL-TRNA HYDROLASE 2, MITOCHONDRIAL"/>
    <property type="match status" value="1"/>
</dbReference>
<evidence type="ECO:0000256" key="7">
    <source>
        <dbReference type="ARBA" id="ARBA00048707"/>
    </source>
</evidence>
<evidence type="ECO:0000256" key="3">
    <source>
        <dbReference type="ARBA" id="ARBA00013260"/>
    </source>
</evidence>
<dbReference type="CDD" id="cd02430">
    <property type="entry name" value="PTH2"/>
    <property type="match status" value="1"/>
</dbReference>
<proteinExistence type="inferred from homology"/>
<organism evidence="10 11">
    <name type="scientific">Pyrobaculum calidifontis (strain DSM 21063 / JCM 11548 / VA1)</name>
    <dbReference type="NCBI Taxonomy" id="410359"/>
    <lineage>
        <taxon>Archaea</taxon>
        <taxon>Thermoproteota</taxon>
        <taxon>Thermoprotei</taxon>
        <taxon>Thermoproteales</taxon>
        <taxon>Thermoproteaceae</taxon>
        <taxon>Pyrobaculum</taxon>
    </lineage>
</organism>
<dbReference type="GO" id="GO:0005829">
    <property type="term" value="C:cytosol"/>
    <property type="evidence" value="ECO:0007669"/>
    <property type="project" value="TreeGrafter"/>
</dbReference>
<dbReference type="KEGG" id="pcl:Pcal_2123"/>
<dbReference type="NCBIfam" id="TIGR00283">
    <property type="entry name" value="arch_pth2"/>
    <property type="match status" value="1"/>
</dbReference>
<gene>
    <name evidence="9" type="primary">pth</name>
    <name evidence="10" type="ordered locus">Pcal_2123</name>
</gene>
<dbReference type="HAMAP" id="MF_00628">
    <property type="entry name" value="Pept_tRNA_hydro_arch"/>
    <property type="match status" value="1"/>
</dbReference>
<dbReference type="Pfam" id="PF01981">
    <property type="entry name" value="PTH2"/>
    <property type="match status" value="1"/>
</dbReference>
<comment type="function">
    <text evidence="1 9">The natural substrate for this enzyme may be peptidyl-tRNAs which drop off the ribosome during protein synthesis.</text>
</comment>
<evidence type="ECO:0000313" key="10">
    <source>
        <dbReference type="EMBL" id="ABO09538.1"/>
    </source>
</evidence>
<evidence type="ECO:0000256" key="9">
    <source>
        <dbReference type="HAMAP-Rule" id="MF_00628"/>
    </source>
</evidence>
<evidence type="ECO:0000256" key="2">
    <source>
        <dbReference type="ARBA" id="ARBA00004496"/>
    </source>
</evidence>
<dbReference type="EC" id="3.1.1.29" evidence="3 9"/>
<dbReference type="InterPro" id="IPR002833">
    <property type="entry name" value="PTH2"/>
</dbReference>
<comment type="catalytic activity">
    <reaction evidence="7 9">
        <text>an N-acyl-L-alpha-aminoacyl-tRNA + H2O = an N-acyl-L-amino acid + a tRNA + H(+)</text>
        <dbReference type="Rhea" id="RHEA:54448"/>
        <dbReference type="Rhea" id="RHEA-COMP:10123"/>
        <dbReference type="Rhea" id="RHEA-COMP:13883"/>
        <dbReference type="ChEBI" id="CHEBI:15377"/>
        <dbReference type="ChEBI" id="CHEBI:15378"/>
        <dbReference type="ChEBI" id="CHEBI:59874"/>
        <dbReference type="ChEBI" id="CHEBI:78442"/>
        <dbReference type="ChEBI" id="CHEBI:138191"/>
        <dbReference type="EC" id="3.1.1.29"/>
    </reaction>
</comment>
<accession>A3MY21</accession>
<dbReference type="Proteomes" id="UP000001431">
    <property type="component" value="Chromosome"/>
</dbReference>
<sequence>MLYLSFVRFTYFLSRFLPSVKMSIVVRRDLGMSCGKAAAQASHAAVECVLLAQNSGKWRRWLDQWLGEGQKKIVLAVEGVEALYELYNKAKSLDLPTAVVVDAGLTELPPGTPTAMCVGPAPDELVDAVTGKLKLYK</sequence>
<name>A3MY21_PYRCJ</name>
<dbReference type="InterPro" id="IPR034759">
    <property type="entry name" value="Pept_tRNA_hydro_arch"/>
</dbReference>
<keyword evidence="5 9" id="KW-0378">Hydrolase</keyword>
<evidence type="ECO:0000256" key="6">
    <source>
        <dbReference type="ARBA" id="ARBA00038050"/>
    </source>
</evidence>
<evidence type="ECO:0000256" key="4">
    <source>
        <dbReference type="ARBA" id="ARBA00022490"/>
    </source>
</evidence>
<dbReference type="InterPro" id="IPR023476">
    <property type="entry name" value="Pep_tRNA_hydro_II_dom_sf"/>
</dbReference>
<dbReference type="GO" id="GO:0004045">
    <property type="term" value="F:peptidyl-tRNA hydrolase activity"/>
    <property type="evidence" value="ECO:0007669"/>
    <property type="project" value="UniProtKB-UniRule"/>
</dbReference>
<dbReference type="STRING" id="410359.Pcal_2123"/>
<protein>
    <recommendedName>
        <fullName evidence="8 9">Peptidyl-tRNA hydrolase</fullName>
        <shortName evidence="9">PTH</shortName>
        <ecNumber evidence="3 9">3.1.1.29</ecNumber>
    </recommendedName>
</protein>
<evidence type="ECO:0000256" key="8">
    <source>
        <dbReference type="ARBA" id="ARBA00050038"/>
    </source>
</evidence>
<evidence type="ECO:0000256" key="5">
    <source>
        <dbReference type="ARBA" id="ARBA00022801"/>
    </source>
</evidence>
<evidence type="ECO:0000313" key="11">
    <source>
        <dbReference type="Proteomes" id="UP000001431"/>
    </source>
</evidence>
<comment type="similarity">
    <text evidence="6 9">Belongs to the PTH2 family.</text>
</comment>
<dbReference type="SUPFAM" id="SSF102462">
    <property type="entry name" value="Peptidyl-tRNA hydrolase II"/>
    <property type="match status" value="1"/>
</dbReference>
<dbReference type="NCBIfam" id="NF003314">
    <property type="entry name" value="PRK04322.1"/>
    <property type="match status" value="1"/>
</dbReference>
<dbReference type="eggNOG" id="arCOG04228">
    <property type="taxonomic scope" value="Archaea"/>
</dbReference>
<dbReference type="HOGENOM" id="CLU_073661_2_2_2"/>